<dbReference type="PANTHER" id="PTHR31541">
    <property type="entry name" value="B3 DOMAIN PLANT PROTEIN-RELATED"/>
    <property type="match status" value="1"/>
</dbReference>
<dbReference type="GO" id="GO:0003677">
    <property type="term" value="F:DNA binding"/>
    <property type="evidence" value="ECO:0007669"/>
    <property type="project" value="UniProtKB-KW"/>
</dbReference>
<evidence type="ECO:0000313" key="6">
    <source>
        <dbReference type="EMBL" id="EXC10391.1"/>
    </source>
</evidence>
<evidence type="ECO:0000313" key="7">
    <source>
        <dbReference type="Proteomes" id="UP000030645"/>
    </source>
</evidence>
<dbReference type="EMBL" id="KE345640">
    <property type="protein sequence ID" value="EXC10391.1"/>
    <property type="molecule type" value="Genomic_DNA"/>
</dbReference>
<keyword evidence="7" id="KW-1185">Reference proteome</keyword>
<dbReference type="InterPro" id="IPR015300">
    <property type="entry name" value="DNA-bd_pseudobarrel_sf"/>
</dbReference>
<organism evidence="6 7">
    <name type="scientific">Morus notabilis</name>
    <dbReference type="NCBI Taxonomy" id="981085"/>
    <lineage>
        <taxon>Eukaryota</taxon>
        <taxon>Viridiplantae</taxon>
        <taxon>Streptophyta</taxon>
        <taxon>Embryophyta</taxon>
        <taxon>Tracheophyta</taxon>
        <taxon>Spermatophyta</taxon>
        <taxon>Magnoliopsida</taxon>
        <taxon>eudicotyledons</taxon>
        <taxon>Gunneridae</taxon>
        <taxon>Pentapetalae</taxon>
        <taxon>rosids</taxon>
        <taxon>fabids</taxon>
        <taxon>Rosales</taxon>
        <taxon>Moraceae</taxon>
        <taxon>Moreae</taxon>
        <taxon>Morus</taxon>
    </lineage>
</organism>
<dbReference type="Proteomes" id="UP000030645">
    <property type="component" value="Unassembled WGS sequence"/>
</dbReference>
<accession>W9RTW8</accession>
<evidence type="ECO:0008006" key="8">
    <source>
        <dbReference type="Google" id="ProtNLM"/>
    </source>
</evidence>
<proteinExistence type="predicted"/>
<dbReference type="PANTHER" id="PTHR31541:SF25">
    <property type="entry name" value="GAMMA-GLIADIN B"/>
    <property type="match status" value="1"/>
</dbReference>
<dbReference type="SUPFAM" id="SSF101936">
    <property type="entry name" value="DNA-binding pseudobarrel domain"/>
    <property type="match status" value="1"/>
</dbReference>
<evidence type="ECO:0000256" key="1">
    <source>
        <dbReference type="ARBA" id="ARBA00004123"/>
    </source>
</evidence>
<keyword evidence="2" id="KW-0805">Transcription regulation</keyword>
<dbReference type="InterPro" id="IPR005508">
    <property type="entry name" value="At2g31720-like"/>
</dbReference>
<keyword evidence="4" id="KW-0804">Transcription</keyword>
<keyword evidence="3" id="KW-0238">DNA-binding</keyword>
<evidence type="ECO:0000256" key="2">
    <source>
        <dbReference type="ARBA" id="ARBA00023015"/>
    </source>
</evidence>
<evidence type="ECO:0000256" key="5">
    <source>
        <dbReference type="ARBA" id="ARBA00023242"/>
    </source>
</evidence>
<gene>
    <name evidence="6" type="ORF">L484_001097</name>
</gene>
<name>W9RTW8_9ROSA</name>
<protein>
    <recommendedName>
        <fullName evidence="8">TF-B3 domain-containing protein</fullName>
    </recommendedName>
</protein>
<dbReference type="GO" id="GO:0005634">
    <property type="term" value="C:nucleus"/>
    <property type="evidence" value="ECO:0007669"/>
    <property type="project" value="UniProtKB-SubCell"/>
</dbReference>
<sequence>MPLKQMLSDDFLNQKEKTILSGTNEHGRKPNDGVVVGLIEPCLRETTMTLNKRDFTSTSSYVLINNWHGLVERNGLVKGDTVRAWFFRVNDRPWIALVKSS</sequence>
<comment type="subcellular location">
    <subcellularLocation>
        <location evidence="1">Nucleus</location>
    </subcellularLocation>
</comment>
<keyword evidence="5" id="KW-0539">Nucleus</keyword>
<reference evidence="7" key="1">
    <citation type="submission" date="2013-01" db="EMBL/GenBank/DDBJ databases">
        <title>Draft Genome Sequence of a Mulberry Tree, Morus notabilis C.K. Schneid.</title>
        <authorList>
            <person name="He N."/>
            <person name="Zhao S."/>
        </authorList>
    </citation>
    <scope>NUCLEOTIDE SEQUENCE</scope>
</reference>
<evidence type="ECO:0000256" key="3">
    <source>
        <dbReference type="ARBA" id="ARBA00023125"/>
    </source>
</evidence>
<dbReference type="Pfam" id="PF03754">
    <property type="entry name" value="At2g31720-like"/>
    <property type="match status" value="1"/>
</dbReference>
<dbReference type="AlphaFoldDB" id="W9RTW8"/>
<evidence type="ECO:0000256" key="4">
    <source>
        <dbReference type="ARBA" id="ARBA00023163"/>
    </source>
</evidence>
<dbReference type="Gene3D" id="2.40.330.10">
    <property type="entry name" value="DNA-binding pseudobarrel domain"/>
    <property type="match status" value="1"/>
</dbReference>